<dbReference type="KEGG" id="nsp:BMF81_01699"/>
<dbReference type="EMBL" id="CP020114">
    <property type="protein sequence ID" value="AVZ30303.1"/>
    <property type="molecule type" value="Genomic_DNA"/>
</dbReference>
<protein>
    <submittedName>
        <fullName evidence="1">Uncharacterized protein</fullName>
    </submittedName>
</protein>
<name>A0A2S0Q7B2_NODSP</name>
<sequence length="60" mass="7204">MSVFVAFWQLSRWEYIFSPQLKTPDTTWITKIDTCRFQNYIGQYEQLSKNTSVVIAWCSF</sequence>
<reference evidence="1 2" key="1">
    <citation type="submission" date="2017-03" db="EMBL/GenBank/DDBJ databases">
        <title>Comparative genomics of the toxic Baltic Sea cyanobacteria Nodularia spumigena UHCC 0039 and its response on varying salinity.</title>
        <authorList>
            <person name="Teikari J.E."/>
        </authorList>
    </citation>
    <scope>NUCLEOTIDE SEQUENCE [LARGE SCALE GENOMIC DNA]</scope>
    <source>
        <strain evidence="1 2">UHCC 0039</strain>
    </source>
</reference>
<evidence type="ECO:0000313" key="2">
    <source>
        <dbReference type="Proteomes" id="UP000244056"/>
    </source>
</evidence>
<organism evidence="1 2">
    <name type="scientific">Nodularia spumigena UHCC 0039</name>
    <dbReference type="NCBI Taxonomy" id="1914872"/>
    <lineage>
        <taxon>Bacteria</taxon>
        <taxon>Bacillati</taxon>
        <taxon>Cyanobacteriota</taxon>
        <taxon>Cyanophyceae</taxon>
        <taxon>Nostocales</taxon>
        <taxon>Nodulariaceae</taxon>
        <taxon>Nodularia</taxon>
    </lineage>
</organism>
<gene>
    <name evidence="1" type="ORF">BMF81_01699</name>
</gene>
<dbReference type="Proteomes" id="UP000244056">
    <property type="component" value="Chromosome"/>
</dbReference>
<evidence type="ECO:0000313" key="1">
    <source>
        <dbReference type="EMBL" id="AVZ30303.1"/>
    </source>
</evidence>
<dbReference type="RefSeq" id="WP_006198247.1">
    <property type="nucleotide sequence ID" value="NZ_CAWNZE010000001.1"/>
</dbReference>
<proteinExistence type="predicted"/>
<accession>A0A2S0Q7B2</accession>
<dbReference type="AlphaFoldDB" id="A0A2S0Q7B2"/>
<dbReference type="GeneID" id="78017042"/>